<keyword evidence="3" id="KW-1185">Reference proteome</keyword>
<organism evidence="2 3">
    <name type="scientific">Dendrobium chrysotoxum</name>
    <name type="common">Orchid</name>
    <dbReference type="NCBI Taxonomy" id="161865"/>
    <lineage>
        <taxon>Eukaryota</taxon>
        <taxon>Viridiplantae</taxon>
        <taxon>Streptophyta</taxon>
        <taxon>Embryophyta</taxon>
        <taxon>Tracheophyta</taxon>
        <taxon>Spermatophyta</taxon>
        <taxon>Magnoliopsida</taxon>
        <taxon>Liliopsida</taxon>
        <taxon>Asparagales</taxon>
        <taxon>Orchidaceae</taxon>
        <taxon>Epidendroideae</taxon>
        <taxon>Malaxideae</taxon>
        <taxon>Dendrobiinae</taxon>
        <taxon>Dendrobium</taxon>
    </lineage>
</organism>
<protein>
    <submittedName>
        <fullName evidence="2">Uncharacterized protein</fullName>
    </submittedName>
</protein>
<feature type="region of interest" description="Disordered" evidence="1">
    <location>
        <begin position="667"/>
        <end position="693"/>
    </location>
</feature>
<proteinExistence type="predicted"/>
<name>A0AAV7GJ48_DENCH</name>
<evidence type="ECO:0000313" key="3">
    <source>
        <dbReference type="Proteomes" id="UP000775213"/>
    </source>
</evidence>
<dbReference type="InterPro" id="IPR029005">
    <property type="entry name" value="LIM-bd/SEUSS"/>
</dbReference>
<feature type="compositionally biased region" description="Polar residues" evidence="1">
    <location>
        <begin position="773"/>
        <end position="782"/>
    </location>
</feature>
<comment type="caution">
    <text evidence="2">The sequence shown here is derived from an EMBL/GenBank/DDBJ whole genome shotgun (WGS) entry which is preliminary data.</text>
</comment>
<gene>
    <name evidence="2" type="ORF">IEQ34_014142</name>
</gene>
<dbReference type="EMBL" id="JAGFBR010000013">
    <property type="protein sequence ID" value="KAH0456235.1"/>
    <property type="molecule type" value="Genomic_DNA"/>
</dbReference>
<feature type="region of interest" description="Disordered" evidence="1">
    <location>
        <begin position="279"/>
        <end position="299"/>
    </location>
</feature>
<reference evidence="2 3" key="1">
    <citation type="journal article" date="2021" name="Hortic Res">
        <title>Chromosome-scale assembly of the Dendrobium chrysotoxum genome enhances the understanding of orchid evolution.</title>
        <authorList>
            <person name="Zhang Y."/>
            <person name="Zhang G.Q."/>
            <person name="Zhang D."/>
            <person name="Liu X.D."/>
            <person name="Xu X.Y."/>
            <person name="Sun W.H."/>
            <person name="Yu X."/>
            <person name="Zhu X."/>
            <person name="Wang Z.W."/>
            <person name="Zhao X."/>
            <person name="Zhong W.Y."/>
            <person name="Chen H."/>
            <person name="Yin W.L."/>
            <person name="Huang T."/>
            <person name="Niu S.C."/>
            <person name="Liu Z.J."/>
        </authorList>
    </citation>
    <scope>NUCLEOTIDE SEQUENCE [LARGE SCALE GENOMIC DNA]</scope>
    <source>
        <strain evidence="2">Lindl</strain>
    </source>
</reference>
<evidence type="ECO:0000313" key="2">
    <source>
        <dbReference type="EMBL" id="KAH0456235.1"/>
    </source>
</evidence>
<feature type="region of interest" description="Disordered" evidence="1">
    <location>
        <begin position="120"/>
        <end position="158"/>
    </location>
</feature>
<feature type="region of interest" description="Disordered" evidence="1">
    <location>
        <begin position="759"/>
        <end position="806"/>
    </location>
</feature>
<feature type="compositionally biased region" description="Low complexity" evidence="1">
    <location>
        <begin position="787"/>
        <end position="806"/>
    </location>
</feature>
<evidence type="ECO:0000256" key="1">
    <source>
        <dbReference type="SAM" id="MobiDB-lite"/>
    </source>
</evidence>
<dbReference type="AlphaFoldDB" id="A0AAV7GJ48"/>
<dbReference type="Proteomes" id="UP000775213">
    <property type="component" value="Unassembled WGS sequence"/>
</dbReference>
<dbReference type="PANTHER" id="PTHR10378">
    <property type="entry name" value="LIM DOMAIN-BINDING PROTEIN"/>
    <property type="match status" value="1"/>
</dbReference>
<feature type="compositionally biased region" description="Polar residues" evidence="1">
    <location>
        <begin position="673"/>
        <end position="693"/>
    </location>
</feature>
<accession>A0AAV7GJ48</accession>
<dbReference type="Pfam" id="PF01803">
    <property type="entry name" value="LIM_bind"/>
    <property type="match status" value="1"/>
</dbReference>
<sequence>MRCGREKFLPFREFRTLGAEIVSDLKFADLYQEGPPSSAGLALEGYLKRSHPLASSPSPLVPPLRVAGGGGPSPSSSASCIFFLGDGQSSAPASSISGAVLSGLGPGASADLNHRVLNSAANSSGPSMGASSLVTDANSSLSGGPQLQRSSSINNESYTHLPASPLSFSSNNISCSSVMDGSSIVQQSPQQEHMVKQGNSSNISQSIMHESGMLPAEKRLRLDMRQGDAYQQQVIQQMLQRQQSPQIQAMIHQQRLAQAAQQQQQQQILQSLPQLQRIQVHQQTQQPRPNPVQLVSPARRPSDSGLCAWRLMQYMYHQSHRPPDNSITYWRKFVVEYFAPKAKKRWCLSLYNGVGSHPLGTFPQASMDSWQCGICGSKSGKGFEATYEVLPRLNQIKFDHGVIDELLYLEMPREGRLPSGMMILEYEKAVQESVYEQIRVVREGQLRIIFTPDLKILCWEFCARRHEELFPRRMMAHQVNQLLHVAQKYQAAVNESGTSGLSVQDLQASCNMFVAAGWQLARNLELQSLNDLGFSKRYVRCLQISEVVNSMKDLINFSQAQKMGPIDSLKNFSHAASKLQAQNMNEAEQIAAAQNLPIEQNKDKLMPGHPGLGNHLGNTHPTTRFLNNTSQAAMPFNSYQYLSRNSANLDQNHLRSDASFAVLNQAPPVPFQGNGTSSAPGQSFQGMSINNPQQQALPTNLSQINKNQTSSQANQHLQQHMIQQLLQEMMNKGTPQPSMNTPVVNGNVTADVVGCSGPGTATKITGPGRIGTEISTGETSSDVKGMIPTTSDTSKPPSKSNSSCISNNNYTAKLDALENMNLGDLEPDILREFSEGGFQW</sequence>
<feature type="region of interest" description="Disordered" evidence="1">
    <location>
        <begin position="181"/>
        <end position="200"/>
    </location>
</feature>